<accession>A0A840WHH4</accession>
<dbReference type="GO" id="GO:0005886">
    <property type="term" value="C:plasma membrane"/>
    <property type="evidence" value="ECO:0007669"/>
    <property type="project" value="UniProtKB-SubCell"/>
</dbReference>
<dbReference type="InterPro" id="IPR052031">
    <property type="entry name" value="Membrane_Transporter-Flippase"/>
</dbReference>
<evidence type="ECO:0000256" key="8">
    <source>
        <dbReference type="SAM" id="Phobius"/>
    </source>
</evidence>
<feature type="region of interest" description="Disordered" evidence="7">
    <location>
        <begin position="1"/>
        <end position="101"/>
    </location>
</feature>
<keyword evidence="4 8" id="KW-0812">Transmembrane</keyword>
<dbReference type="AlphaFoldDB" id="A0A840WHH4"/>
<feature type="transmembrane region" description="Helical" evidence="8">
    <location>
        <begin position="359"/>
        <end position="381"/>
    </location>
</feature>
<dbReference type="GO" id="GO:0042910">
    <property type="term" value="F:xenobiotic transmembrane transporter activity"/>
    <property type="evidence" value="ECO:0007669"/>
    <property type="project" value="InterPro"/>
</dbReference>
<reference evidence="9 10" key="1">
    <citation type="submission" date="2020-08" db="EMBL/GenBank/DDBJ databases">
        <title>Sequencing the genomes of 1000 actinobacteria strains.</title>
        <authorList>
            <person name="Klenk H.-P."/>
        </authorList>
    </citation>
    <scope>NUCLEOTIDE SEQUENCE [LARGE SCALE GENOMIC DNA]</scope>
    <source>
        <strain evidence="9 10">DSM 44598</strain>
    </source>
</reference>
<keyword evidence="3" id="KW-1003">Cell membrane</keyword>
<feature type="transmembrane region" description="Helical" evidence="8">
    <location>
        <begin position="517"/>
        <end position="538"/>
    </location>
</feature>
<comment type="caution">
    <text evidence="9">The sequence shown here is derived from an EMBL/GenBank/DDBJ whole genome shotgun (WGS) entry which is preliminary data.</text>
</comment>
<feature type="transmembrane region" description="Helical" evidence="8">
    <location>
        <begin position="184"/>
        <end position="209"/>
    </location>
</feature>
<feature type="compositionally biased region" description="Low complexity" evidence="7">
    <location>
        <begin position="65"/>
        <end position="82"/>
    </location>
</feature>
<feature type="transmembrane region" description="Helical" evidence="8">
    <location>
        <begin position="110"/>
        <end position="130"/>
    </location>
</feature>
<feature type="transmembrane region" description="Helical" evidence="8">
    <location>
        <begin position="335"/>
        <end position="353"/>
    </location>
</feature>
<dbReference type="PANTHER" id="PTHR43549:SF2">
    <property type="entry name" value="MULTIDRUG RESISTANCE PROTEIN NORM-RELATED"/>
    <property type="match status" value="1"/>
</dbReference>
<gene>
    <name evidence="9" type="ORF">HNR07_006879</name>
</gene>
<evidence type="ECO:0000256" key="5">
    <source>
        <dbReference type="ARBA" id="ARBA00022989"/>
    </source>
</evidence>
<keyword evidence="2" id="KW-0813">Transport</keyword>
<keyword evidence="5 8" id="KW-1133">Transmembrane helix</keyword>
<evidence type="ECO:0000256" key="7">
    <source>
        <dbReference type="SAM" id="MobiDB-lite"/>
    </source>
</evidence>
<feature type="transmembrane region" description="Helical" evidence="8">
    <location>
        <begin position="221"/>
        <end position="245"/>
    </location>
</feature>
<evidence type="ECO:0000313" key="10">
    <source>
        <dbReference type="Proteomes" id="UP000579647"/>
    </source>
</evidence>
<feature type="transmembrane region" description="Helical" evidence="8">
    <location>
        <begin position="492"/>
        <end position="511"/>
    </location>
</feature>
<dbReference type="Proteomes" id="UP000579647">
    <property type="component" value="Unassembled WGS sequence"/>
</dbReference>
<dbReference type="GO" id="GO:0015297">
    <property type="term" value="F:antiporter activity"/>
    <property type="evidence" value="ECO:0007669"/>
    <property type="project" value="InterPro"/>
</dbReference>
<feature type="transmembrane region" description="Helical" evidence="8">
    <location>
        <begin position="454"/>
        <end position="471"/>
    </location>
</feature>
<evidence type="ECO:0000256" key="6">
    <source>
        <dbReference type="ARBA" id="ARBA00023136"/>
    </source>
</evidence>
<feature type="transmembrane region" description="Helical" evidence="8">
    <location>
        <begin position="423"/>
        <end position="448"/>
    </location>
</feature>
<feature type="transmembrane region" description="Helical" evidence="8">
    <location>
        <begin position="281"/>
        <end position="299"/>
    </location>
</feature>
<dbReference type="EMBL" id="JACHDO010000001">
    <property type="protein sequence ID" value="MBB5495742.1"/>
    <property type="molecule type" value="Genomic_DNA"/>
</dbReference>
<comment type="subcellular location">
    <subcellularLocation>
        <location evidence="1">Cell membrane</location>
        <topology evidence="1">Multi-pass membrane protein</topology>
    </subcellularLocation>
</comment>
<dbReference type="RefSeq" id="WP_184371096.1">
    <property type="nucleotide sequence ID" value="NZ_BAAAKM010000028.1"/>
</dbReference>
<sequence>MADNRTPNATDAIAVPATGDDTAPPTNQTGEDGSEPPGEAVSGPEPSDDATPGKSAAQVSEPPDESTSSTSASAPANTAAAAPAPPSDPPDEEPRPTFPHLMGSIGGKAFPLYLSMVATVFGTMVTAGVLGHTGTAVLAAYAMTIALYNPVSMVIQGALRGSMPFVAQNAEDPEVLAPTVRNSLWLALCTGLLGGALVAAVPLVARLIGAPEETVAAFGPFQYLMAFALLANAFQACATTLLIGLGRSKQAMTVGLVGTALSVVLVPALVVALGLDITGAGLAMLLTALVVMIVAHTLLRRGTVLNGQNLGLGSPDWPGVWHIARVGLPMGSTMLIKFGVLGLLAMAVARVGAAEAAAHQVMVTLVTFVFLPATAVGQAAVPFMARAAQAAHTTQTTQTARDQGDRSPGSGFGEVRRAMTAGLAVALPVIALSMLLIWVAAGPIIGVFTPDPNVSSLVTALIPLVFVVVLADGMQAMPGMGLLALKRTTPTLYTFAVCFGLLALAAFPVAAAGGLAWLWWAYAMANLGLVVGQGGGFLRLTRTRS</sequence>
<evidence type="ECO:0000256" key="1">
    <source>
        <dbReference type="ARBA" id="ARBA00004651"/>
    </source>
</evidence>
<dbReference type="PANTHER" id="PTHR43549">
    <property type="entry name" value="MULTIDRUG RESISTANCE PROTEIN YPNP-RELATED"/>
    <property type="match status" value="1"/>
</dbReference>
<protein>
    <submittedName>
        <fullName evidence="9">MATE family multidrug resistance protein</fullName>
    </submittedName>
</protein>
<feature type="region of interest" description="Disordered" evidence="7">
    <location>
        <begin position="392"/>
        <end position="411"/>
    </location>
</feature>
<dbReference type="InterPro" id="IPR002528">
    <property type="entry name" value="MATE_fam"/>
</dbReference>
<name>A0A840WHH4_9ACTN</name>
<dbReference type="Pfam" id="PF01554">
    <property type="entry name" value="MatE"/>
    <property type="match status" value="2"/>
</dbReference>
<feature type="transmembrane region" description="Helical" evidence="8">
    <location>
        <begin position="252"/>
        <end position="275"/>
    </location>
</feature>
<evidence type="ECO:0000313" key="9">
    <source>
        <dbReference type="EMBL" id="MBB5495742.1"/>
    </source>
</evidence>
<proteinExistence type="predicted"/>
<evidence type="ECO:0000256" key="4">
    <source>
        <dbReference type="ARBA" id="ARBA00022692"/>
    </source>
</evidence>
<dbReference type="CDD" id="cd12082">
    <property type="entry name" value="MATE_like"/>
    <property type="match status" value="1"/>
</dbReference>
<keyword evidence="6 8" id="KW-0472">Membrane</keyword>
<keyword evidence="10" id="KW-1185">Reference proteome</keyword>
<organism evidence="9 10">
    <name type="scientific">Nocardiopsis metallicus</name>
    <dbReference type="NCBI Taxonomy" id="179819"/>
    <lineage>
        <taxon>Bacteria</taxon>
        <taxon>Bacillati</taxon>
        <taxon>Actinomycetota</taxon>
        <taxon>Actinomycetes</taxon>
        <taxon>Streptosporangiales</taxon>
        <taxon>Nocardiopsidaceae</taxon>
        <taxon>Nocardiopsis</taxon>
    </lineage>
</organism>
<feature type="transmembrane region" description="Helical" evidence="8">
    <location>
        <begin position="136"/>
        <end position="155"/>
    </location>
</feature>
<evidence type="ECO:0000256" key="3">
    <source>
        <dbReference type="ARBA" id="ARBA00022475"/>
    </source>
</evidence>
<evidence type="ECO:0000256" key="2">
    <source>
        <dbReference type="ARBA" id="ARBA00022448"/>
    </source>
</evidence>